<dbReference type="RefSeq" id="WP_231444677.1">
    <property type="nucleotide sequence ID" value="NZ_JAJOMB010000011.1"/>
</dbReference>
<keyword evidence="2" id="KW-0808">Transferase</keyword>
<dbReference type="GO" id="GO:0032259">
    <property type="term" value="P:methylation"/>
    <property type="evidence" value="ECO:0007669"/>
    <property type="project" value="UniProtKB-KW"/>
</dbReference>
<comment type="caution">
    <text evidence="4">The sequence shown here is derived from an EMBL/GenBank/DDBJ whole genome shotgun (WGS) entry which is preliminary data.</text>
</comment>
<protein>
    <submittedName>
        <fullName evidence="4">Class I SAM-dependent methyltransferase</fullName>
    </submittedName>
</protein>
<dbReference type="CDD" id="cd02440">
    <property type="entry name" value="AdoMet_MTases"/>
    <property type="match status" value="1"/>
</dbReference>
<dbReference type="PANTHER" id="PTHR43861:SF1">
    <property type="entry name" value="TRANS-ACONITATE 2-METHYLTRANSFERASE"/>
    <property type="match status" value="1"/>
</dbReference>
<reference evidence="4" key="1">
    <citation type="submission" date="2021-11" db="EMBL/GenBank/DDBJ databases">
        <title>Streptomyces corallinus and Kineosporia corallina sp. nov., two new coral-derived marine actinobacteria.</title>
        <authorList>
            <person name="Buangrab K."/>
            <person name="Sutthacheep M."/>
            <person name="Yeemin T."/>
            <person name="Harunari E."/>
            <person name="Igarashi Y."/>
            <person name="Sripreechasak P."/>
            <person name="Kanchanasin P."/>
            <person name="Tanasupawat S."/>
            <person name="Phongsopitanun W."/>
        </authorList>
    </citation>
    <scope>NUCLEOTIDE SEQUENCE</scope>
    <source>
        <strain evidence="4">JCM 31032</strain>
    </source>
</reference>
<feature type="domain" description="Methyltransferase" evidence="3">
    <location>
        <begin position="32"/>
        <end position="128"/>
    </location>
</feature>
<gene>
    <name evidence="4" type="ORF">LR394_21385</name>
</gene>
<dbReference type="InterPro" id="IPR041698">
    <property type="entry name" value="Methyltransf_25"/>
</dbReference>
<evidence type="ECO:0000256" key="2">
    <source>
        <dbReference type="ARBA" id="ARBA00022679"/>
    </source>
</evidence>
<dbReference type="InterPro" id="IPR029063">
    <property type="entry name" value="SAM-dependent_MTases_sf"/>
</dbReference>
<dbReference type="EMBL" id="JAJOMB010000011">
    <property type="protein sequence ID" value="MCD5313465.1"/>
    <property type="molecule type" value="Genomic_DNA"/>
</dbReference>
<organism evidence="4 5">
    <name type="scientific">Kineosporia babensis</name>
    <dbReference type="NCBI Taxonomy" id="499548"/>
    <lineage>
        <taxon>Bacteria</taxon>
        <taxon>Bacillati</taxon>
        <taxon>Actinomycetota</taxon>
        <taxon>Actinomycetes</taxon>
        <taxon>Kineosporiales</taxon>
        <taxon>Kineosporiaceae</taxon>
        <taxon>Kineosporia</taxon>
    </lineage>
</organism>
<sequence length="265" mass="28712">MLDLDAVVLAGVFASVTEWISGHLGDHPAKQILDLGSGTGTGTFALLSRFGDAQVTALDASAEMLEHLSARAQHRGLAQRVQTLEADLDTGHLPAGPFDLAWASASMHHMAEPARVLADLRSALDPAGLFAMIEFETFPRFLPDDIGLGTPGLEARLNAVADRKREEHHPTVNSDWSARLASNGFVVREERTFEINLAAPLSDDAVRYARVTLSRLRDGMSEELSAEDRQTLDALLSVDGPDRLELRSDLGVRSSRRAWIASPVS</sequence>
<dbReference type="PANTHER" id="PTHR43861">
    <property type="entry name" value="TRANS-ACONITATE 2-METHYLTRANSFERASE-RELATED"/>
    <property type="match status" value="1"/>
</dbReference>
<evidence type="ECO:0000313" key="5">
    <source>
        <dbReference type="Proteomes" id="UP001138997"/>
    </source>
</evidence>
<dbReference type="Pfam" id="PF13649">
    <property type="entry name" value="Methyltransf_25"/>
    <property type="match status" value="1"/>
</dbReference>
<evidence type="ECO:0000259" key="3">
    <source>
        <dbReference type="Pfam" id="PF13649"/>
    </source>
</evidence>
<dbReference type="Gene3D" id="3.40.50.150">
    <property type="entry name" value="Vaccinia Virus protein VP39"/>
    <property type="match status" value="1"/>
</dbReference>
<dbReference type="SUPFAM" id="SSF53335">
    <property type="entry name" value="S-adenosyl-L-methionine-dependent methyltransferases"/>
    <property type="match status" value="1"/>
</dbReference>
<evidence type="ECO:0000256" key="1">
    <source>
        <dbReference type="ARBA" id="ARBA00022603"/>
    </source>
</evidence>
<accession>A0A9X1SW13</accession>
<dbReference type="AlphaFoldDB" id="A0A9X1SW13"/>
<dbReference type="Proteomes" id="UP001138997">
    <property type="component" value="Unassembled WGS sequence"/>
</dbReference>
<evidence type="ECO:0000313" key="4">
    <source>
        <dbReference type="EMBL" id="MCD5313465.1"/>
    </source>
</evidence>
<keyword evidence="1 4" id="KW-0489">Methyltransferase</keyword>
<proteinExistence type="predicted"/>
<keyword evidence="5" id="KW-1185">Reference proteome</keyword>
<dbReference type="GO" id="GO:0008168">
    <property type="term" value="F:methyltransferase activity"/>
    <property type="evidence" value="ECO:0007669"/>
    <property type="project" value="UniProtKB-KW"/>
</dbReference>
<name>A0A9X1SW13_9ACTN</name>